<keyword evidence="2" id="KW-1185">Reference proteome</keyword>
<protein>
    <recommendedName>
        <fullName evidence="3">Excreted virulence factor EspC, type VII ESX diderm</fullName>
    </recommendedName>
</protein>
<dbReference type="RefSeq" id="WP_387404192.1">
    <property type="nucleotide sequence ID" value="NZ_JBIAQY010000005.1"/>
</dbReference>
<dbReference type="EMBL" id="JBIAQY010000005">
    <property type="protein sequence ID" value="MFF3569434.1"/>
    <property type="molecule type" value="Genomic_DNA"/>
</dbReference>
<name>A0ABW6S2P1_9NOCA</name>
<proteinExistence type="predicted"/>
<sequence>MATVLNVPPTEDFTAYTGLVSKQGDHLAPMVAWTTKECADVDGLDGLLSPGKTIVPKVADLFDGKLKQCQTGMGQIQSKVTTVDKELRSQDDTNATAISTLFGTSAGSAADISAIPGASLLGNFTDEDVTLKSPSKPDTISTGMIGGVKQALKGGSLIWVADKMYKYVTGSSFIDQLFKPLVGDWDRLMYLHDAYDTLGDACYTVAGTLRKGSWKIGAEWQGDTAEAFDTYMFRWTMGLGGIGDGTKEIAKVFKDVYETITALVKMIVTKISAAFEGCIKDLAIEAAKTIGGDIAIEAIGLGPEDPLADVAAAAWTAYRMEKIYKKVKLVVAAVNEIFTLYGQIKTAVEKITSGIKAVESAFSSPMPSIGSLVDDVEQRGFDFEKNKSWDPAAGTARIAMLPSVS</sequence>
<organism evidence="1 2">
    <name type="scientific">Nocardia jiangxiensis</name>
    <dbReference type="NCBI Taxonomy" id="282685"/>
    <lineage>
        <taxon>Bacteria</taxon>
        <taxon>Bacillati</taxon>
        <taxon>Actinomycetota</taxon>
        <taxon>Actinomycetes</taxon>
        <taxon>Mycobacteriales</taxon>
        <taxon>Nocardiaceae</taxon>
        <taxon>Nocardia</taxon>
    </lineage>
</organism>
<evidence type="ECO:0000313" key="1">
    <source>
        <dbReference type="EMBL" id="MFF3569434.1"/>
    </source>
</evidence>
<accession>A0ABW6S2P1</accession>
<comment type="caution">
    <text evidence="1">The sequence shown here is derived from an EMBL/GenBank/DDBJ whole genome shotgun (WGS) entry which is preliminary data.</text>
</comment>
<reference evidence="1 2" key="1">
    <citation type="submission" date="2024-10" db="EMBL/GenBank/DDBJ databases">
        <title>The Natural Products Discovery Center: Release of the First 8490 Sequenced Strains for Exploring Actinobacteria Biosynthetic Diversity.</title>
        <authorList>
            <person name="Kalkreuter E."/>
            <person name="Kautsar S.A."/>
            <person name="Yang D."/>
            <person name="Bader C.D."/>
            <person name="Teijaro C.N."/>
            <person name="Fluegel L."/>
            <person name="Davis C.M."/>
            <person name="Simpson J.R."/>
            <person name="Lauterbach L."/>
            <person name="Steele A.D."/>
            <person name="Gui C."/>
            <person name="Meng S."/>
            <person name="Li G."/>
            <person name="Viehrig K."/>
            <person name="Ye F."/>
            <person name="Su P."/>
            <person name="Kiefer A.F."/>
            <person name="Nichols A."/>
            <person name="Cepeda A.J."/>
            <person name="Yan W."/>
            <person name="Fan B."/>
            <person name="Jiang Y."/>
            <person name="Adhikari A."/>
            <person name="Zheng C.-J."/>
            <person name="Schuster L."/>
            <person name="Cowan T.M."/>
            <person name="Smanski M.J."/>
            <person name="Chevrette M.G."/>
            <person name="De Carvalho L.P.S."/>
            <person name="Shen B."/>
        </authorList>
    </citation>
    <scope>NUCLEOTIDE SEQUENCE [LARGE SCALE GENOMIC DNA]</scope>
    <source>
        <strain evidence="1 2">NPDC002593</strain>
    </source>
</reference>
<gene>
    <name evidence="1" type="ORF">ACFYXQ_16830</name>
</gene>
<evidence type="ECO:0000313" key="2">
    <source>
        <dbReference type="Proteomes" id="UP001601992"/>
    </source>
</evidence>
<evidence type="ECO:0008006" key="3">
    <source>
        <dbReference type="Google" id="ProtNLM"/>
    </source>
</evidence>
<dbReference type="Proteomes" id="UP001601992">
    <property type="component" value="Unassembled WGS sequence"/>
</dbReference>